<evidence type="ECO:0000256" key="2">
    <source>
        <dbReference type="ARBA" id="ARBA00022723"/>
    </source>
</evidence>
<dbReference type="GO" id="GO:0008270">
    <property type="term" value="F:zinc ion binding"/>
    <property type="evidence" value="ECO:0007669"/>
    <property type="project" value="InterPro"/>
</dbReference>
<evidence type="ECO:0000256" key="3">
    <source>
        <dbReference type="ARBA" id="ARBA00023015"/>
    </source>
</evidence>
<evidence type="ECO:0000256" key="5">
    <source>
        <dbReference type="ARBA" id="ARBA00023163"/>
    </source>
</evidence>
<dbReference type="PROSITE" id="PS00463">
    <property type="entry name" value="ZN2_CY6_FUNGAL_1"/>
    <property type="match status" value="1"/>
</dbReference>
<dbReference type="AlphaFoldDB" id="A0A0F7TEY5"/>
<dbReference type="SMART" id="SM00906">
    <property type="entry name" value="Fungal_trans"/>
    <property type="match status" value="1"/>
</dbReference>
<keyword evidence="4" id="KW-0238">DNA-binding</keyword>
<dbReference type="CDD" id="cd00067">
    <property type="entry name" value="GAL4"/>
    <property type="match status" value="1"/>
</dbReference>
<dbReference type="Pfam" id="PF04082">
    <property type="entry name" value="Fungal_trans"/>
    <property type="match status" value="1"/>
</dbReference>
<dbReference type="InterPro" id="IPR036864">
    <property type="entry name" value="Zn2-C6_fun-type_DNA-bd_sf"/>
</dbReference>
<name>A0A0F7TEY5_PENBI</name>
<evidence type="ECO:0000256" key="6">
    <source>
        <dbReference type="ARBA" id="ARBA00023242"/>
    </source>
</evidence>
<gene>
    <name evidence="9" type="ORF">PMG11_01665</name>
</gene>
<reference evidence="10" key="1">
    <citation type="journal article" date="2015" name="Genome Announc.">
        <title>Draft genome sequence of the fungus Penicillium brasilianum MG11.</title>
        <authorList>
            <person name="Horn F."/>
            <person name="Linde J."/>
            <person name="Mattern D.J."/>
            <person name="Walther G."/>
            <person name="Guthke R."/>
            <person name="Brakhage A.A."/>
            <person name="Valiante V."/>
        </authorList>
    </citation>
    <scope>NUCLEOTIDE SEQUENCE [LARGE SCALE GENOMIC DNA]</scope>
    <source>
        <strain evidence="10">MG11</strain>
    </source>
</reference>
<dbReference type="GO" id="GO:0000981">
    <property type="term" value="F:DNA-binding transcription factor activity, RNA polymerase II-specific"/>
    <property type="evidence" value="ECO:0007669"/>
    <property type="project" value="InterPro"/>
</dbReference>
<keyword evidence="5" id="KW-0804">Transcription</keyword>
<evidence type="ECO:0000313" key="10">
    <source>
        <dbReference type="Proteomes" id="UP000042958"/>
    </source>
</evidence>
<dbReference type="GO" id="GO:0006351">
    <property type="term" value="P:DNA-templated transcription"/>
    <property type="evidence" value="ECO:0007669"/>
    <property type="project" value="InterPro"/>
</dbReference>
<comment type="subcellular location">
    <subcellularLocation>
        <location evidence="1">Nucleus</location>
    </subcellularLocation>
</comment>
<dbReference type="SMART" id="SM00066">
    <property type="entry name" value="GAL4"/>
    <property type="match status" value="1"/>
</dbReference>
<dbReference type="GO" id="GO:0005634">
    <property type="term" value="C:nucleus"/>
    <property type="evidence" value="ECO:0007669"/>
    <property type="project" value="UniProtKB-SubCell"/>
</dbReference>
<accession>A0A0F7TEY5</accession>
<dbReference type="PANTHER" id="PTHR31001">
    <property type="entry name" value="UNCHARACTERIZED TRANSCRIPTIONAL REGULATORY PROTEIN"/>
    <property type="match status" value="1"/>
</dbReference>
<dbReference type="PROSITE" id="PS50048">
    <property type="entry name" value="ZN2_CY6_FUNGAL_2"/>
    <property type="match status" value="1"/>
</dbReference>
<feature type="compositionally biased region" description="Polar residues" evidence="7">
    <location>
        <begin position="22"/>
        <end position="32"/>
    </location>
</feature>
<protein>
    <submittedName>
        <fullName evidence="9">Putative Zn(II)2Cys6 transcription factor</fullName>
    </submittedName>
</protein>
<feature type="region of interest" description="Disordered" evidence="7">
    <location>
        <begin position="111"/>
        <end position="136"/>
    </location>
</feature>
<dbReference type="Pfam" id="PF00172">
    <property type="entry name" value="Zn_clus"/>
    <property type="match status" value="1"/>
</dbReference>
<dbReference type="Gene3D" id="4.10.240.10">
    <property type="entry name" value="Zn(2)-C6 fungal-type DNA-binding domain"/>
    <property type="match status" value="1"/>
</dbReference>
<proteinExistence type="predicted"/>
<dbReference type="GO" id="GO:0003677">
    <property type="term" value="F:DNA binding"/>
    <property type="evidence" value="ECO:0007669"/>
    <property type="project" value="UniProtKB-KW"/>
</dbReference>
<keyword evidence="10" id="KW-1185">Reference proteome</keyword>
<keyword evidence="6" id="KW-0539">Nucleus</keyword>
<feature type="domain" description="Zn(2)-C6 fungal-type" evidence="8">
    <location>
        <begin position="42"/>
        <end position="71"/>
    </location>
</feature>
<evidence type="ECO:0000256" key="4">
    <source>
        <dbReference type="ARBA" id="ARBA00023125"/>
    </source>
</evidence>
<feature type="region of interest" description="Disordered" evidence="7">
    <location>
        <begin position="645"/>
        <end position="670"/>
    </location>
</feature>
<dbReference type="EMBL" id="CDHK01000002">
    <property type="protein sequence ID" value="CEJ55404.1"/>
    <property type="molecule type" value="Genomic_DNA"/>
</dbReference>
<keyword evidence="3" id="KW-0805">Transcription regulation</keyword>
<dbReference type="InterPro" id="IPR050613">
    <property type="entry name" value="Sec_Metabolite_Reg"/>
</dbReference>
<organism evidence="9 10">
    <name type="scientific">Penicillium brasilianum</name>
    <dbReference type="NCBI Taxonomy" id="104259"/>
    <lineage>
        <taxon>Eukaryota</taxon>
        <taxon>Fungi</taxon>
        <taxon>Dikarya</taxon>
        <taxon>Ascomycota</taxon>
        <taxon>Pezizomycotina</taxon>
        <taxon>Eurotiomycetes</taxon>
        <taxon>Eurotiomycetidae</taxon>
        <taxon>Eurotiales</taxon>
        <taxon>Aspergillaceae</taxon>
        <taxon>Penicillium</taxon>
    </lineage>
</organism>
<dbReference type="SUPFAM" id="SSF57701">
    <property type="entry name" value="Zn2/Cys6 DNA-binding domain"/>
    <property type="match status" value="1"/>
</dbReference>
<dbReference type="CDD" id="cd12148">
    <property type="entry name" value="fungal_TF_MHR"/>
    <property type="match status" value="1"/>
</dbReference>
<dbReference type="InterPro" id="IPR007219">
    <property type="entry name" value="XnlR_reg_dom"/>
</dbReference>
<evidence type="ECO:0000259" key="8">
    <source>
        <dbReference type="PROSITE" id="PS50048"/>
    </source>
</evidence>
<dbReference type="Proteomes" id="UP000042958">
    <property type="component" value="Unassembled WGS sequence"/>
</dbReference>
<sequence>MDSQFQDLSPEAQKSPARDATSKTSEGSSGPSLTRPHQHIRSCLFCRSRKIKCDRQKPCANCVRTGTECVYPLGPGRAPKRPRRPLDKRVLDRLADLEALVRRLDASDAGSQLAHGSLPKAPTAASTPEPEDGSSQIEQQFGRLVIDNTRSCYVSNILWANLGDEIEELRDLLYEEASEDEDFDAASISSVADTTTSLGSNAAIMGFQALAQSLRAYHPPLSQSVALFEIFKHSVAPLVHIFHMPTLVASYWDAVASPESLDRNTEALLFAIYYSTVISMEPQQCKEVLGFSRATAVKHYQFAVEQAMARANLLNTQSVVLIQAVVLFLSALRNEDASRTAWSMTALIFHIAQAMGLHRDGASFGLRPMETEIRRRLWWHICLLDIRSSEYHGCEPIVHESMFDTRMPLNINDSDLTPDMTAPPTEREGSTEMTFCLIRCEVMRIVWKTGYVPPGMRRPGKPVEGASLPERAALAKDLQQRLEERYLKHCDTTSPFFQVCVTVARLIIARTWLVVYYPLRQKDDGPTLPSPIRDQLFTISIKVLELSYELLTSPALAQWTWHSKTHVQWHAVAFVLSEICSRPPSQDCDRAWDYAQTVYNRWKMKEHKGNLWRPIKRLMAKAQYVREIQKNKNAPAKPHWRIAGQNSVMPNNCSPDAPTSSSSGMRGPVSTESIGGTTGGLIDINWAMSTESLEPFLDNWNKADLPDPGVEYAYPICADYNMVNFDGSPIDMTFGMTGLIP</sequence>
<dbReference type="OrthoDB" id="435881at2759"/>
<keyword evidence="2" id="KW-0479">Metal-binding</keyword>
<feature type="region of interest" description="Disordered" evidence="7">
    <location>
        <begin position="1"/>
        <end position="36"/>
    </location>
</feature>
<evidence type="ECO:0000256" key="7">
    <source>
        <dbReference type="SAM" id="MobiDB-lite"/>
    </source>
</evidence>
<dbReference type="STRING" id="104259.A0A0F7TEY5"/>
<dbReference type="PANTHER" id="PTHR31001:SF57">
    <property type="entry name" value="ZN(II)2CYS6 TRANSCRIPTION FACTOR (EUROFUNG)"/>
    <property type="match status" value="1"/>
</dbReference>
<evidence type="ECO:0000313" key="9">
    <source>
        <dbReference type="EMBL" id="CEJ55404.1"/>
    </source>
</evidence>
<dbReference type="InterPro" id="IPR001138">
    <property type="entry name" value="Zn2Cys6_DnaBD"/>
</dbReference>
<evidence type="ECO:0000256" key="1">
    <source>
        <dbReference type="ARBA" id="ARBA00004123"/>
    </source>
</evidence>